<accession>A0A1G7MBE4</accession>
<dbReference type="STRING" id="659014.SAMN04487996_111215"/>
<dbReference type="RefSeq" id="WP_090153561.1">
    <property type="nucleotide sequence ID" value="NZ_FNAN01000011.1"/>
</dbReference>
<dbReference type="GO" id="GO:0032259">
    <property type="term" value="P:methylation"/>
    <property type="evidence" value="ECO:0007669"/>
    <property type="project" value="UniProtKB-KW"/>
</dbReference>
<dbReference type="InterPro" id="IPR025714">
    <property type="entry name" value="Methyltranfer_dom"/>
</dbReference>
<dbReference type="GO" id="GO:0008168">
    <property type="term" value="F:methyltransferase activity"/>
    <property type="evidence" value="ECO:0007669"/>
    <property type="project" value="UniProtKB-KW"/>
</dbReference>
<evidence type="ECO:0000313" key="2">
    <source>
        <dbReference type="EMBL" id="SDF59097.1"/>
    </source>
</evidence>
<evidence type="ECO:0000259" key="1">
    <source>
        <dbReference type="Pfam" id="PF13847"/>
    </source>
</evidence>
<dbReference type="CDD" id="cd02440">
    <property type="entry name" value="AdoMet_MTases"/>
    <property type="match status" value="1"/>
</dbReference>
<keyword evidence="2" id="KW-0808">Transferase</keyword>
<organism evidence="2 3">
    <name type="scientific">Dyadobacter soli</name>
    <dbReference type="NCBI Taxonomy" id="659014"/>
    <lineage>
        <taxon>Bacteria</taxon>
        <taxon>Pseudomonadati</taxon>
        <taxon>Bacteroidota</taxon>
        <taxon>Cytophagia</taxon>
        <taxon>Cytophagales</taxon>
        <taxon>Spirosomataceae</taxon>
        <taxon>Dyadobacter</taxon>
    </lineage>
</organism>
<keyword evidence="2" id="KW-0489">Methyltransferase</keyword>
<dbReference type="SUPFAM" id="SSF53335">
    <property type="entry name" value="S-adenosyl-L-methionine-dependent methyltransferases"/>
    <property type="match status" value="1"/>
</dbReference>
<dbReference type="EMBL" id="FNAN01000011">
    <property type="protein sequence ID" value="SDF59097.1"/>
    <property type="molecule type" value="Genomic_DNA"/>
</dbReference>
<name>A0A1G7MBE4_9BACT</name>
<dbReference type="AlphaFoldDB" id="A0A1G7MBE4"/>
<dbReference type="Gene3D" id="3.40.50.150">
    <property type="entry name" value="Vaccinia Virus protein VP39"/>
    <property type="match status" value="1"/>
</dbReference>
<evidence type="ECO:0000313" key="3">
    <source>
        <dbReference type="Proteomes" id="UP000198748"/>
    </source>
</evidence>
<dbReference type="InterPro" id="IPR029063">
    <property type="entry name" value="SAM-dependent_MTases_sf"/>
</dbReference>
<protein>
    <submittedName>
        <fullName evidence="2">Methyltransferase domain-containing protein</fullName>
    </submittedName>
</protein>
<dbReference type="Pfam" id="PF13847">
    <property type="entry name" value="Methyltransf_31"/>
    <property type="match status" value="1"/>
</dbReference>
<dbReference type="OrthoDB" id="9789123at2"/>
<dbReference type="Proteomes" id="UP000198748">
    <property type="component" value="Unassembled WGS sequence"/>
</dbReference>
<keyword evidence="3" id="KW-1185">Reference proteome</keyword>
<gene>
    <name evidence="2" type="ORF">SAMN04487996_111215</name>
</gene>
<sequence>MASKLSQRLAAIVDALPLKEGVRVLEIGYGPGAAARAVACCTRTGDMLGIDRSERAIKLAVQGSEDEIAAGRVSFRHAAVEDFELNPAEEKYDLAFAVRVSALDGRHPELQARAIMQIKKALKPGGRLFIDTGDPLREVSL</sequence>
<proteinExistence type="predicted"/>
<reference evidence="3" key="1">
    <citation type="submission" date="2016-10" db="EMBL/GenBank/DDBJ databases">
        <authorList>
            <person name="Varghese N."/>
            <person name="Submissions S."/>
        </authorList>
    </citation>
    <scope>NUCLEOTIDE SEQUENCE [LARGE SCALE GENOMIC DNA]</scope>
    <source>
        <strain evidence="3">DSM 25329</strain>
    </source>
</reference>
<feature type="domain" description="Methyltransferase" evidence="1">
    <location>
        <begin position="19"/>
        <end position="134"/>
    </location>
</feature>